<dbReference type="STRING" id="3694.A0A2K1Z660"/>
<organism evidence="1 2">
    <name type="scientific">Populus trichocarpa</name>
    <name type="common">Western balsam poplar</name>
    <name type="synonym">Populus balsamifera subsp. trichocarpa</name>
    <dbReference type="NCBI Taxonomy" id="3694"/>
    <lineage>
        <taxon>Eukaryota</taxon>
        <taxon>Viridiplantae</taxon>
        <taxon>Streptophyta</taxon>
        <taxon>Embryophyta</taxon>
        <taxon>Tracheophyta</taxon>
        <taxon>Spermatophyta</taxon>
        <taxon>Magnoliopsida</taxon>
        <taxon>eudicotyledons</taxon>
        <taxon>Gunneridae</taxon>
        <taxon>Pentapetalae</taxon>
        <taxon>rosids</taxon>
        <taxon>fabids</taxon>
        <taxon>Malpighiales</taxon>
        <taxon>Salicaceae</taxon>
        <taxon>Saliceae</taxon>
        <taxon>Populus</taxon>
    </lineage>
</organism>
<keyword evidence="2" id="KW-1185">Reference proteome</keyword>
<proteinExistence type="predicted"/>
<dbReference type="InterPro" id="IPR029063">
    <property type="entry name" value="SAM-dependent_MTases_sf"/>
</dbReference>
<dbReference type="Gene3D" id="3.40.50.150">
    <property type="entry name" value="Vaccinia Virus protein VP39"/>
    <property type="match status" value="1"/>
</dbReference>
<reference evidence="1 2" key="1">
    <citation type="journal article" date="2006" name="Science">
        <title>The genome of black cottonwood, Populus trichocarpa (Torr. &amp; Gray).</title>
        <authorList>
            <person name="Tuskan G.A."/>
            <person name="Difazio S."/>
            <person name="Jansson S."/>
            <person name="Bohlmann J."/>
            <person name="Grigoriev I."/>
            <person name="Hellsten U."/>
            <person name="Putnam N."/>
            <person name="Ralph S."/>
            <person name="Rombauts S."/>
            <person name="Salamov A."/>
            <person name="Schein J."/>
            <person name="Sterck L."/>
            <person name="Aerts A."/>
            <person name="Bhalerao R.R."/>
            <person name="Bhalerao R.P."/>
            <person name="Blaudez D."/>
            <person name="Boerjan W."/>
            <person name="Brun A."/>
            <person name="Brunner A."/>
            <person name="Busov V."/>
            <person name="Campbell M."/>
            <person name="Carlson J."/>
            <person name="Chalot M."/>
            <person name="Chapman J."/>
            <person name="Chen G.L."/>
            <person name="Cooper D."/>
            <person name="Coutinho P.M."/>
            <person name="Couturier J."/>
            <person name="Covert S."/>
            <person name="Cronk Q."/>
            <person name="Cunningham R."/>
            <person name="Davis J."/>
            <person name="Degroeve S."/>
            <person name="Dejardin A."/>
            <person name="Depamphilis C."/>
            <person name="Detter J."/>
            <person name="Dirks B."/>
            <person name="Dubchak I."/>
            <person name="Duplessis S."/>
            <person name="Ehlting J."/>
            <person name="Ellis B."/>
            <person name="Gendler K."/>
            <person name="Goodstein D."/>
            <person name="Gribskov M."/>
            <person name="Grimwood J."/>
            <person name="Groover A."/>
            <person name="Gunter L."/>
            <person name="Hamberger B."/>
            <person name="Heinze B."/>
            <person name="Helariutta Y."/>
            <person name="Henrissat B."/>
            <person name="Holligan D."/>
            <person name="Holt R."/>
            <person name="Huang W."/>
            <person name="Islam-Faridi N."/>
            <person name="Jones S."/>
            <person name="Jones-Rhoades M."/>
            <person name="Jorgensen R."/>
            <person name="Joshi C."/>
            <person name="Kangasjarvi J."/>
            <person name="Karlsson J."/>
            <person name="Kelleher C."/>
            <person name="Kirkpatrick R."/>
            <person name="Kirst M."/>
            <person name="Kohler A."/>
            <person name="Kalluri U."/>
            <person name="Larimer F."/>
            <person name="Leebens-Mack J."/>
            <person name="Leple J.C."/>
            <person name="Locascio P."/>
            <person name="Lou Y."/>
            <person name="Lucas S."/>
            <person name="Martin F."/>
            <person name="Montanini B."/>
            <person name="Napoli C."/>
            <person name="Nelson D.R."/>
            <person name="Nelson C."/>
            <person name="Nieminen K."/>
            <person name="Nilsson O."/>
            <person name="Pereda V."/>
            <person name="Peter G."/>
            <person name="Philippe R."/>
            <person name="Pilate G."/>
            <person name="Poliakov A."/>
            <person name="Razumovskaya J."/>
            <person name="Richardson P."/>
            <person name="Rinaldi C."/>
            <person name="Ritland K."/>
            <person name="Rouze P."/>
            <person name="Ryaboy D."/>
            <person name="Schmutz J."/>
            <person name="Schrader J."/>
            <person name="Segerman B."/>
            <person name="Shin H."/>
            <person name="Siddiqui A."/>
            <person name="Sterky F."/>
            <person name="Terry A."/>
            <person name="Tsai C.J."/>
            <person name="Uberbacher E."/>
            <person name="Unneberg P."/>
            <person name="Vahala J."/>
            <person name="Wall K."/>
            <person name="Wessler S."/>
            <person name="Yang G."/>
            <person name="Yin T."/>
            <person name="Douglas C."/>
            <person name="Marra M."/>
            <person name="Sandberg G."/>
            <person name="Van de Peer Y."/>
            <person name="Rokhsar D."/>
        </authorList>
    </citation>
    <scope>NUCLEOTIDE SEQUENCE [LARGE SCALE GENOMIC DNA]</scope>
    <source>
        <strain evidence="2">cv. Nisqually</strain>
    </source>
</reference>
<protein>
    <recommendedName>
        <fullName evidence="3">Methyltransferase domain-containing protein</fullName>
    </recommendedName>
</protein>
<evidence type="ECO:0008006" key="3">
    <source>
        <dbReference type="Google" id="ProtNLM"/>
    </source>
</evidence>
<gene>
    <name evidence="1" type="ORF">POPTR_009G111300</name>
</gene>
<name>A0A2K1Z660_POPTR</name>
<sequence length="155" mass="17390">MVQRLLSFSPSNSGPRPSELLYNLNGLLEVLELGCGNSPFCEEIYRDGITEITCNDLSAVAVEKMQKRSEAKGYKLEYVLKAKGLASQNRLLLNVVILNLGGNVVANASINRYLLLLRHGVLAILGPCLAYQLNHRFVDLKKKKFTSHYFLFKLF</sequence>
<dbReference type="SUPFAM" id="SSF53335">
    <property type="entry name" value="S-adenosyl-L-methionine-dependent methyltransferases"/>
    <property type="match status" value="1"/>
</dbReference>
<accession>A0A2K1Z660</accession>
<dbReference type="AlphaFoldDB" id="A0A2K1Z660"/>
<dbReference type="Proteomes" id="UP000006729">
    <property type="component" value="Chromosome 9"/>
</dbReference>
<dbReference type="InParanoid" id="A0A2K1Z660"/>
<evidence type="ECO:0000313" key="2">
    <source>
        <dbReference type="Proteomes" id="UP000006729"/>
    </source>
</evidence>
<evidence type="ECO:0000313" key="1">
    <source>
        <dbReference type="EMBL" id="PNT20769.1"/>
    </source>
</evidence>
<dbReference type="EMBL" id="CM009298">
    <property type="protein sequence ID" value="PNT20769.1"/>
    <property type="molecule type" value="Genomic_DNA"/>
</dbReference>
<dbReference type="CDD" id="cd02440">
    <property type="entry name" value="AdoMet_MTases"/>
    <property type="match status" value="1"/>
</dbReference>